<keyword evidence="2" id="KW-0479">Metal-binding</keyword>
<dbReference type="InterPro" id="IPR017941">
    <property type="entry name" value="Rieske_2Fe-2S"/>
</dbReference>
<dbReference type="InterPro" id="IPR045623">
    <property type="entry name" value="LigXa_C"/>
</dbReference>
<evidence type="ECO:0000313" key="7">
    <source>
        <dbReference type="EMBL" id="MFC3225600.1"/>
    </source>
</evidence>
<evidence type="ECO:0000313" key="8">
    <source>
        <dbReference type="Proteomes" id="UP001595528"/>
    </source>
</evidence>
<feature type="domain" description="Rieske" evidence="6">
    <location>
        <begin position="27"/>
        <end position="133"/>
    </location>
</feature>
<dbReference type="Gene3D" id="2.102.10.10">
    <property type="entry name" value="Rieske [2Fe-2S] iron-sulphur domain"/>
    <property type="match status" value="1"/>
</dbReference>
<sequence length="446" mass="50778">MITQDRNDRMTRIGPGTPAGNWMRRYWQPVALSDELAGNRPLRAVRLLGQDFVLFRDEAGRLGFLDRDCPHRGADLAFGRLEDGGLRCVFHGWLFDTEGKCLQTPAEPPTSRICQHVRQPSYPVVERNGMIFAYIGGGDAPAFPAFDCFAAPDSHVFAFKGLIECNWLQALEVGIDPAHASFLHRFFEDEDPDSAYGKQFRAKSTDSDLTMTQVLRQFDCPELQVETTDYGMRLFALRKLDEAKMHVRVTNMIFPHGFVIPLSPEMTITQWHVPVDDVSCYWYAYFTSFTDAVDKEAMRAQRLELYELPDYRSRRNRSNDYGYDAAEQRDRTYTGMGEDINVHDQWAVESQGRIQDRTREHLGATDKGIVTYRRLLMKAIKDVEEARAPLLALGEEDAGTITGPATIDLVAPSAEWENAWRAGEQRKRAKCPWLEDANTAQFDRAS</sequence>
<protein>
    <submittedName>
        <fullName evidence="7">Rieske 2Fe-2S domain-containing protein</fullName>
    </submittedName>
</protein>
<evidence type="ECO:0000256" key="4">
    <source>
        <dbReference type="ARBA" id="ARBA00023004"/>
    </source>
</evidence>
<comment type="caution">
    <text evidence="7">The sequence shown here is derived from an EMBL/GenBank/DDBJ whole genome shotgun (WGS) entry which is preliminary data.</text>
</comment>
<keyword evidence="1" id="KW-0001">2Fe-2S</keyword>
<gene>
    <name evidence="7" type="ORF">ACFOGJ_00055</name>
</gene>
<keyword evidence="3" id="KW-0560">Oxidoreductase</keyword>
<dbReference type="PROSITE" id="PS51296">
    <property type="entry name" value="RIESKE"/>
    <property type="match status" value="1"/>
</dbReference>
<keyword evidence="5" id="KW-0411">Iron-sulfur</keyword>
<evidence type="ECO:0000259" key="6">
    <source>
        <dbReference type="PROSITE" id="PS51296"/>
    </source>
</evidence>
<dbReference type="PANTHER" id="PTHR21266">
    <property type="entry name" value="IRON-SULFUR DOMAIN CONTAINING PROTEIN"/>
    <property type="match status" value="1"/>
</dbReference>
<dbReference type="PANTHER" id="PTHR21266:SF59">
    <property type="entry name" value="BLR4922 PROTEIN"/>
    <property type="match status" value="1"/>
</dbReference>
<dbReference type="InterPro" id="IPR036922">
    <property type="entry name" value="Rieske_2Fe-2S_sf"/>
</dbReference>
<dbReference type="RefSeq" id="WP_379897325.1">
    <property type="nucleotide sequence ID" value="NZ_JBHRTR010000001.1"/>
</dbReference>
<dbReference type="Pfam" id="PF00355">
    <property type="entry name" value="Rieske"/>
    <property type="match status" value="1"/>
</dbReference>
<evidence type="ECO:0000256" key="5">
    <source>
        <dbReference type="ARBA" id="ARBA00023014"/>
    </source>
</evidence>
<dbReference type="Proteomes" id="UP001595528">
    <property type="component" value="Unassembled WGS sequence"/>
</dbReference>
<accession>A0ABV7KTZ2</accession>
<keyword evidence="8" id="KW-1185">Reference proteome</keyword>
<dbReference type="InterPro" id="IPR050584">
    <property type="entry name" value="Cholesterol_7-desaturase"/>
</dbReference>
<reference evidence="8" key="1">
    <citation type="journal article" date="2019" name="Int. J. Syst. Evol. Microbiol.">
        <title>The Global Catalogue of Microorganisms (GCM) 10K type strain sequencing project: providing services to taxonomists for standard genome sequencing and annotation.</title>
        <authorList>
            <consortium name="The Broad Institute Genomics Platform"/>
            <consortium name="The Broad Institute Genome Sequencing Center for Infectious Disease"/>
            <person name="Wu L."/>
            <person name="Ma J."/>
        </authorList>
    </citation>
    <scope>NUCLEOTIDE SEQUENCE [LARGE SCALE GENOMIC DNA]</scope>
    <source>
        <strain evidence="8">KCTC 42964</strain>
    </source>
</reference>
<organism evidence="7 8">
    <name type="scientific">Marinibaculum pumilum</name>
    <dbReference type="NCBI Taxonomy" id="1766165"/>
    <lineage>
        <taxon>Bacteria</taxon>
        <taxon>Pseudomonadati</taxon>
        <taxon>Pseudomonadota</taxon>
        <taxon>Alphaproteobacteria</taxon>
        <taxon>Rhodospirillales</taxon>
        <taxon>Rhodospirillaceae</taxon>
        <taxon>Marinibaculum</taxon>
    </lineage>
</organism>
<evidence type="ECO:0000256" key="3">
    <source>
        <dbReference type="ARBA" id="ARBA00023002"/>
    </source>
</evidence>
<dbReference type="Pfam" id="PF19301">
    <property type="entry name" value="LigXa_C"/>
    <property type="match status" value="1"/>
</dbReference>
<dbReference type="EMBL" id="JBHRTR010000001">
    <property type="protein sequence ID" value="MFC3225600.1"/>
    <property type="molecule type" value="Genomic_DNA"/>
</dbReference>
<name>A0ABV7KTZ2_9PROT</name>
<dbReference type="Gene3D" id="3.90.380.10">
    <property type="entry name" value="Naphthalene 1,2-dioxygenase Alpha Subunit, Chain A, domain 1"/>
    <property type="match status" value="1"/>
</dbReference>
<evidence type="ECO:0000256" key="2">
    <source>
        <dbReference type="ARBA" id="ARBA00022723"/>
    </source>
</evidence>
<proteinExistence type="predicted"/>
<dbReference type="SUPFAM" id="SSF55961">
    <property type="entry name" value="Bet v1-like"/>
    <property type="match status" value="1"/>
</dbReference>
<dbReference type="CDD" id="cd03479">
    <property type="entry name" value="Rieske_RO_Alpha_PhDO_like"/>
    <property type="match status" value="1"/>
</dbReference>
<dbReference type="CDD" id="cd08878">
    <property type="entry name" value="RHO_alpha_C_DMO-like"/>
    <property type="match status" value="1"/>
</dbReference>
<dbReference type="SUPFAM" id="SSF50022">
    <property type="entry name" value="ISP domain"/>
    <property type="match status" value="1"/>
</dbReference>
<evidence type="ECO:0000256" key="1">
    <source>
        <dbReference type="ARBA" id="ARBA00022714"/>
    </source>
</evidence>
<keyword evidence="4" id="KW-0408">Iron</keyword>